<proteinExistence type="predicted"/>
<name>A0ABP8M0R4_9BACT</name>
<protein>
    <submittedName>
        <fullName evidence="1">Uncharacterized protein</fullName>
    </submittedName>
</protein>
<dbReference type="Gene3D" id="2.130.10.10">
    <property type="entry name" value="YVTN repeat-like/Quinoprotein amine dehydrogenase"/>
    <property type="match status" value="1"/>
</dbReference>
<comment type="caution">
    <text evidence="1">The sequence shown here is derived from an EMBL/GenBank/DDBJ whole genome shotgun (WGS) entry which is preliminary data.</text>
</comment>
<dbReference type="InterPro" id="IPR015943">
    <property type="entry name" value="WD40/YVTN_repeat-like_dom_sf"/>
</dbReference>
<sequence length="59" mass="6787">MGVEDGLSQSFITDFTQDKDGFIWIATLDGLSRFDGREFKNFRNDLHDSTTIARNVIQF</sequence>
<reference evidence="2" key="1">
    <citation type="journal article" date="2019" name="Int. J. Syst. Evol. Microbiol.">
        <title>The Global Catalogue of Microorganisms (GCM) 10K type strain sequencing project: providing services to taxonomists for standard genome sequencing and annotation.</title>
        <authorList>
            <consortium name="The Broad Institute Genomics Platform"/>
            <consortium name="The Broad Institute Genome Sequencing Center for Infectious Disease"/>
            <person name="Wu L."/>
            <person name="Ma J."/>
        </authorList>
    </citation>
    <scope>NUCLEOTIDE SEQUENCE [LARGE SCALE GENOMIC DNA]</scope>
    <source>
        <strain evidence="2">JCM 31920</strain>
    </source>
</reference>
<organism evidence="1 2">
    <name type="scientific">Ravibacter arvi</name>
    <dbReference type="NCBI Taxonomy" id="2051041"/>
    <lineage>
        <taxon>Bacteria</taxon>
        <taxon>Pseudomonadati</taxon>
        <taxon>Bacteroidota</taxon>
        <taxon>Cytophagia</taxon>
        <taxon>Cytophagales</taxon>
        <taxon>Spirosomataceae</taxon>
        <taxon>Ravibacter</taxon>
    </lineage>
</organism>
<dbReference type="EMBL" id="BAABEY010000026">
    <property type="protein sequence ID" value="GAA4442118.1"/>
    <property type="molecule type" value="Genomic_DNA"/>
</dbReference>
<evidence type="ECO:0000313" key="1">
    <source>
        <dbReference type="EMBL" id="GAA4442118.1"/>
    </source>
</evidence>
<gene>
    <name evidence="1" type="ORF">GCM10023091_28350</name>
</gene>
<evidence type="ECO:0000313" key="2">
    <source>
        <dbReference type="Proteomes" id="UP001501508"/>
    </source>
</evidence>
<dbReference type="Proteomes" id="UP001501508">
    <property type="component" value="Unassembled WGS sequence"/>
</dbReference>
<accession>A0ABP8M0R4</accession>
<keyword evidence="2" id="KW-1185">Reference proteome</keyword>
<dbReference type="InterPro" id="IPR011110">
    <property type="entry name" value="Reg_prop"/>
</dbReference>
<dbReference type="Pfam" id="PF07494">
    <property type="entry name" value="Reg_prop"/>
    <property type="match status" value="1"/>
</dbReference>